<dbReference type="InterPro" id="IPR020846">
    <property type="entry name" value="MFS_dom"/>
</dbReference>
<feature type="transmembrane region" description="Helical" evidence="6">
    <location>
        <begin position="497"/>
        <end position="515"/>
    </location>
</feature>
<feature type="transmembrane region" description="Helical" evidence="6">
    <location>
        <begin position="314"/>
        <end position="333"/>
    </location>
</feature>
<comment type="subcellular location">
    <subcellularLocation>
        <location evidence="1">Membrane</location>
        <topology evidence="1">Multi-pass membrane protein</topology>
    </subcellularLocation>
</comment>
<dbReference type="AlphaFoldDB" id="A0A8J6B6B1"/>
<evidence type="ECO:0000259" key="7">
    <source>
        <dbReference type="PROSITE" id="PS50850"/>
    </source>
</evidence>
<dbReference type="OrthoDB" id="28755at2759"/>
<dbReference type="SUPFAM" id="SSF103473">
    <property type="entry name" value="MFS general substrate transporter"/>
    <property type="match status" value="2"/>
</dbReference>
<evidence type="ECO:0000313" key="8">
    <source>
        <dbReference type="EMBL" id="KAG9395179.1"/>
    </source>
</evidence>
<feature type="transmembrane region" description="Helical" evidence="6">
    <location>
        <begin position="139"/>
        <end position="161"/>
    </location>
</feature>
<proteinExistence type="predicted"/>
<protein>
    <submittedName>
        <fullName evidence="8">Major facilitator superfamily (MFS)</fullName>
    </submittedName>
</protein>
<feature type="transmembrane region" description="Helical" evidence="6">
    <location>
        <begin position="60"/>
        <end position="80"/>
    </location>
</feature>
<dbReference type="Proteomes" id="UP000717585">
    <property type="component" value="Unassembled WGS sequence"/>
</dbReference>
<evidence type="ECO:0000256" key="1">
    <source>
        <dbReference type="ARBA" id="ARBA00004141"/>
    </source>
</evidence>
<dbReference type="GO" id="GO:0016020">
    <property type="term" value="C:membrane"/>
    <property type="evidence" value="ECO:0007669"/>
    <property type="project" value="UniProtKB-SubCell"/>
</dbReference>
<gene>
    <name evidence="8" type="ORF">J8273_0399</name>
</gene>
<keyword evidence="5 6" id="KW-0472">Membrane</keyword>
<dbReference type="PROSITE" id="PS50850">
    <property type="entry name" value="MFS"/>
    <property type="match status" value="1"/>
</dbReference>
<reference evidence="8" key="1">
    <citation type="submission" date="2021-05" db="EMBL/GenBank/DDBJ databases">
        <title>A free-living protist that lacks canonical eukaryotic 1 DNA replication and segregation systems.</title>
        <authorList>
            <person name="Salas-Leiva D.E."/>
            <person name="Tromer E.C."/>
            <person name="Curtis B.A."/>
            <person name="Jerlstrom-Hultqvist J."/>
            <person name="Kolisko M."/>
            <person name="Yi Z."/>
            <person name="Salas-Leiva J.S."/>
            <person name="Gallot-Lavallee L."/>
            <person name="Kops G.J.P.L."/>
            <person name="Archibald J.M."/>
            <person name="Simpson A.G.B."/>
            <person name="Roger A.J."/>
        </authorList>
    </citation>
    <scope>NUCLEOTIDE SEQUENCE</scope>
    <source>
        <strain evidence="8">BICM</strain>
    </source>
</reference>
<feature type="transmembrane region" description="Helical" evidence="6">
    <location>
        <begin position="376"/>
        <end position="395"/>
    </location>
</feature>
<dbReference type="PANTHER" id="PTHR19432">
    <property type="entry name" value="SUGAR TRANSPORTER"/>
    <property type="match status" value="1"/>
</dbReference>
<comment type="caution">
    <text evidence="8">The sequence shown here is derived from an EMBL/GenBank/DDBJ whole genome shotgun (WGS) entry which is preliminary data.</text>
</comment>
<dbReference type="Gene3D" id="1.20.1250.20">
    <property type="entry name" value="MFS general substrate transporter like domains"/>
    <property type="match status" value="2"/>
</dbReference>
<feature type="transmembrane region" description="Helical" evidence="6">
    <location>
        <begin position="208"/>
        <end position="230"/>
    </location>
</feature>
<dbReference type="InterPro" id="IPR036259">
    <property type="entry name" value="MFS_trans_sf"/>
</dbReference>
<keyword evidence="2" id="KW-0813">Transport</keyword>
<organism evidence="8 9">
    <name type="scientific">Carpediemonas membranifera</name>
    <dbReference type="NCBI Taxonomy" id="201153"/>
    <lineage>
        <taxon>Eukaryota</taxon>
        <taxon>Metamonada</taxon>
        <taxon>Carpediemonas-like organisms</taxon>
        <taxon>Carpediemonas</taxon>
    </lineage>
</organism>
<accession>A0A8J6B6B1</accession>
<feature type="transmembrane region" description="Helical" evidence="6">
    <location>
        <begin position="407"/>
        <end position="427"/>
    </location>
</feature>
<dbReference type="GO" id="GO:0008506">
    <property type="term" value="F:sucrose:proton symporter activity"/>
    <property type="evidence" value="ECO:0007669"/>
    <property type="project" value="TreeGrafter"/>
</dbReference>
<evidence type="ECO:0000256" key="4">
    <source>
        <dbReference type="ARBA" id="ARBA00022989"/>
    </source>
</evidence>
<feature type="transmembrane region" description="Helical" evidence="6">
    <location>
        <begin position="167"/>
        <end position="187"/>
    </location>
</feature>
<keyword evidence="3 6" id="KW-0812">Transmembrane</keyword>
<feature type="domain" description="Major facilitator superfamily (MFS) profile" evidence="7">
    <location>
        <begin position="320"/>
        <end position="516"/>
    </location>
</feature>
<feature type="transmembrane region" description="Helical" evidence="6">
    <location>
        <begin position="100"/>
        <end position="119"/>
    </location>
</feature>
<evidence type="ECO:0000313" key="9">
    <source>
        <dbReference type="Proteomes" id="UP000717585"/>
    </source>
</evidence>
<evidence type="ECO:0000256" key="5">
    <source>
        <dbReference type="ARBA" id="ARBA00023136"/>
    </source>
</evidence>
<evidence type="ECO:0000256" key="2">
    <source>
        <dbReference type="ARBA" id="ARBA00022448"/>
    </source>
</evidence>
<dbReference type="PANTHER" id="PTHR19432:SF35">
    <property type="entry name" value="SOLUTE CARRIER FAMILY 45 MEMBER 3 ISOFORM X1"/>
    <property type="match status" value="1"/>
</dbReference>
<evidence type="ECO:0000256" key="3">
    <source>
        <dbReference type="ARBA" id="ARBA00022692"/>
    </source>
</evidence>
<feature type="transmembrane region" description="Helical" evidence="6">
    <location>
        <begin position="242"/>
        <end position="261"/>
    </location>
</feature>
<keyword evidence="4 6" id="KW-1133">Transmembrane helix</keyword>
<keyword evidence="9" id="KW-1185">Reference proteome</keyword>
<evidence type="ECO:0000256" key="6">
    <source>
        <dbReference type="SAM" id="Phobius"/>
    </source>
</evidence>
<name>A0A8J6B6B1_9EUKA</name>
<sequence length="516" mass="56293">MHSSSEIEEMNESSLRSSFSSKSVSESFLDDDLDLQISQNDSALHRRIFSFFTSPLGKNLMVVTMLMITIAGMEIEWAGVYSWASSTLLEHGASGELSTLPFQLSPIISVIIIPIAGWASDRVMPRAVRYRYGSRRLILTVSILLCGASSVCVPLTSGTIFPQLPNMFIVVSQLFLNTFIDILNKFIESFVRALVSTVADPRIEGISHVLTTGILGFAMIFGFQATSLPLNDLLPVGHTMNLYFPLGVLIFFITAIPVFFSRAEARACCLKDNVDTPATRDRPLLSVADDGLSRVGDIEDDGAKPDRGARKRTSWVRVGLVLLWGMLSFFSAWTPWVFNPEFLGVEIYHGDPHAAPDSPAFHRYEKGSRLAGSSDSLISVGVLLSVFIWIALDALLAKPLGRFRPMVFGAAFNVVMVVGMGLCAFSTSLPLFVFSQLLMGMGFGGSTNFIFSRAAHYTHISDVGLVNTLVFSAETLPQMLMTVSGTMAVGLTGSYRAPYVLGAVPMLIAIPLTFFL</sequence>
<dbReference type="EMBL" id="JAHDYR010000012">
    <property type="protein sequence ID" value="KAG9395179.1"/>
    <property type="molecule type" value="Genomic_DNA"/>
</dbReference>